<dbReference type="SUPFAM" id="SSF53850">
    <property type="entry name" value="Periplasmic binding protein-like II"/>
    <property type="match status" value="1"/>
</dbReference>
<dbReference type="PANTHER" id="PTHR30346:SF0">
    <property type="entry name" value="HCA OPERON TRANSCRIPTIONAL ACTIVATOR HCAR"/>
    <property type="match status" value="1"/>
</dbReference>
<evidence type="ECO:0000256" key="4">
    <source>
        <dbReference type="ARBA" id="ARBA00023163"/>
    </source>
</evidence>
<evidence type="ECO:0000256" key="2">
    <source>
        <dbReference type="ARBA" id="ARBA00023015"/>
    </source>
</evidence>
<name>A0A645GTQ9_9ZZZZ</name>
<dbReference type="Gene3D" id="3.40.190.10">
    <property type="entry name" value="Periplasmic binding protein-like II"/>
    <property type="match status" value="2"/>
</dbReference>
<accession>A0A645GTQ9</accession>
<keyword evidence="2" id="KW-0805">Transcription regulation</keyword>
<keyword evidence="4" id="KW-0804">Transcription</keyword>
<comment type="caution">
    <text evidence="6">The sequence shown here is derived from an EMBL/GenBank/DDBJ whole genome shotgun (WGS) entry which is preliminary data.</text>
</comment>
<organism evidence="6">
    <name type="scientific">bioreactor metagenome</name>
    <dbReference type="NCBI Taxonomy" id="1076179"/>
    <lineage>
        <taxon>unclassified sequences</taxon>
        <taxon>metagenomes</taxon>
        <taxon>ecological metagenomes</taxon>
    </lineage>
</organism>
<dbReference type="EMBL" id="VSSQ01080500">
    <property type="protein sequence ID" value="MPN29690.1"/>
    <property type="molecule type" value="Genomic_DNA"/>
</dbReference>
<proteinExistence type="inferred from homology"/>
<dbReference type="GO" id="GO:0003677">
    <property type="term" value="F:DNA binding"/>
    <property type="evidence" value="ECO:0007669"/>
    <property type="project" value="UniProtKB-KW"/>
</dbReference>
<dbReference type="GO" id="GO:0003700">
    <property type="term" value="F:DNA-binding transcription factor activity"/>
    <property type="evidence" value="ECO:0007669"/>
    <property type="project" value="TreeGrafter"/>
</dbReference>
<feature type="domain" description="LysR substrate-binding" evidence="5">
    <location>
        <begin position="20"/>
        <end position="204"/>
    </location>
</feature>
<keyword evidence="3" id="KW-0238">DNA-binding</keyword>
<evidence type="ECO:0000256" key="3">
    <source>
        <dbReference type="ARBA" id="ARBA00023125"/>
    </source>
</evidence>
<dbReference type="CDD" id="cd05466">
    <property type="entry name" value="PBP2_LTTR_substrate"/>
    <property type="match status" value="1"/>
</dbReference>
<dbReference type="GO" id="GO:0032993">
    <property type="term" value="C:protein-DNA complex"/>
    <property type="evidence" value="ECO:0007669"/>
    <property type="project" value="TreeGrafter"/>
</dbReference>
<dbReference type="AlphaFoldDB" id="A0A645GTQ9"/>
<reference evidence="6" key="1">
    <citation type="submission" date="2019-08" db="EMBL/GenBank/DDBJ databases">
        <authorList>
            <person name="Kucharzyk K."/>
            <person name="Murdoch R.W."/>
            <person name="Higgins S."/>
            <person name="Loffler F."/>
        </authorList>
    </citation>
    <scope>NUCLEOTIDE SEQUENCE</scope>
</reference>
<dbReference type="PANTHER" id="PTHR30346">
    <property type="entry name" value="TRANSCRIPTIONAL DUAL REGULATOR HCAR-RELATED"/>
    <property type="match status" value="1"/>
</dbReference>
<protein>
    <recommendedName>
        <fullName evidence="5">LysR substrate-binding domain-containing protein</fullName>
    </recommendedName>
</protein>
<gene>
    <name evidence="6" type="ORF">SDC9_177143</name>
</gene>
<comment type="similarity">
    <text evidence="1">Belongs to the LysR transcriptional regulatory family.</text>
</comment>
<evidence type="ECO:0000313" key="6">
    <source>
        <dbReference type="EMBL" id="MPN29690.1"/>
    </source>
</evidence>
<dbReference type="InterPro" id="IPR005119">
    <property type="entry name" value="LysR_subst-bd"/>
</dbReference>
<evidence type="ECO:0000259" key="5">
    <source>
        <dbReference type="Pfam" id="PF03466"/>
    </source>
</evidence>
<dbReference type="Pfam" id="PF03466">
    <property type="entry name" value="LysR_substrate"/>
    <property type="match status" value="1"/>
</dbReference>
<evidence type="ECO:0000256" key="1">
    <source>
        <dbReference type="ARBA" id="ARBA00009437"/>
    </source>
</evidence>
<sequence length="236" mass="27296">MAERWNALWHETQLIQIGKPKLTLSIGVLDSIVHSIFPSLYFALSQHQPEISIKVITSHSPELYEEVERRNVDVAFTLLERTHPNVIVEKCYTEPMVVIRPSITTPNSTSLIDPTELDSSYELYVRWNPSFEVWHDRWWVSGSPGQARIDTVQLIWALLKKAEHWSIVPLSVAKLALNSRGDLSISYLTDPPPERTCYKIRHKTPKARTLEALKVFDHYLDILLEKEFGSRKRNNI</sequence>